<dbReference type="EnsemblMetazoa" id="ACOM027664-RA">
    <property type="protein sequence ID" value="ACOM027664-PA.1"/>
    <property type="gene ID" value="ACOM027664"/>
</dbReference>
<protein>
    <submittedName>
        <fullName evidence="1">Uncharacterized protein</fullName>
    </submittedName>
</protein>
<evidence type="ECO:0000313" key="1">
    <source>
        <dbReference type="EnsemblMetazoa" id="ACOM027664-PA.1"/>
    </source>
</evidence>
<organism evidence="1">
    <name type="scientific">Anopheles coluzzii</name>
    <name type="common">African malaria mosquito</name>
    <dbReference type="NCBI Taxonomy" id="1518534"/>
    <lineage>
        <taxon>Eukaryota</taxon>
        <taxon>Metazoa</taxon>
        <taxon>Ecdysozoa</taxon>
        <taxon>Arthropoda</taxon>
        <taxon>Hexapoda</taxon>
        <taxon>Insecta</taxon>
        <taxon>Pterygota</taxon>
        <taxon>Neoptera</taxon>
        <taxon>Endopterygota</taxon>
        <taxon>Diptera</taxon>
        <taxon>Nematocera</taxon>
        <taxon>Culicoidea</taxon>
        <taxon>Culicidae</taxon>
        <taxon>Anophelinae</taxon>
        <taxon>Anopheles</taxon>
    </lineage>
</organism>
<reference evidence="1" key="1">
    <citation type="submission" date="2022-08" db="UniProtKB">
        <authorList>
            <consortium name="EnsemblMetazoa"/>
        </authorList>
    </citation>
    <scope>IDENTIFICATION</scope>
</reference>
<accession>A0A8W7PAA8</accession>
<dbReference type="Proteomes" id="UP000075882">
    <property type="component" value="Unassembled WGS sequence"/>
</dbReference>
<proteinExistence type="predicted"/>
<dbReference type="AlphaFoldDB" id="A0A8W7PAA8"/>
<name>A0A8W7PAA8_ANOCL</name>
<sequence length="162" mass="17698">MSMKYARAMPLLVSASKSVSTSPMIVTGMDHRKPSIWSTGTSGSPKNTPIVLPCGSIHMPVIIASPSASRTGRRRPHCTRMVSLKDAIIGAKKKPRTGENAHTIVMNVCESPMPSRIGVTKAVSAAYRNSMPTITDERRISSRRDFFLFREGFLSCLLTGYI</sequence>